<dbReference type="Proteomes" id="UP000473325">
    <property type="component" value="Unassembled WGS sequence"/>
</dbReference>
<comment type="caution">
    <text evidence="1">The sequence shown here is derived from an EMBL/GenBank/DDBJ whole genome shotgun (WGS) entry which is preliminary data.</text>
</comment>
<reference evidence="1 2" key="1">
    <citation type="submission" date="2019-12" db="EMBL/GenBank/DDBJ databases">
        <authorList>
            <person name="Kun Z."/>
        </authorList>
    </citation>
    <scope>NUCLEOTIDE SEQUENCE [LARGE SCALE GENOMIC DNA]</scope>
    <source>
        <strain evidence="1 2">YIM 123512</strain>
    </source>
</reference>
<proteinExistence type="predicted"/>
<protein>
    <recommendedName>
        <fullName evidence="3">RNA polymerase sigma-70 factor, ECF subfamily</fullName>
    </recommendedName>
</protein>
<evidence type="ECO:0008006" key="3">
    <source>
        <dbReference type="Google" id="ProtNLM"/>
    </source>
</evidence>
<name>A0A6L7F3G0_9ACTN</name>
<dbReference type="AlphaFoldDB" id="A0A6L7F3G0"/>
<evidence type="ECO:0000313" key="2">
    <source>
        <dbReference type="Proteomes" id="UP000473325"/>
    </source>
</evidence>
<dbReference type="EMBL" id="WUEK01000015">
    <property type="protein sequence ID" value="MXG91768.1"/>
    <property type="molecule type" value="Genomic_DNA"/>
</dbReference>
<dbReference type="RefSeq" id="WP_160879705.1">
    <property type="nucleotide sequence ID" value="NZ_WUEK01000015.1"/>
</dbReference>
<keyword evidence="2" id="KW-1185">Reference proteome</keyword>
<evidence type="ECO:0000313" key="1">
    <source>
        <dbReference type="EMBL" id="MXG91768.1"/>
    </source>
</evidence>
<organism evidence="1 2">
    <name type="scientific">Nocardioides flavescens</name>
    <dbReference type="NCBI Taxonomy" id="2691959"/>
    <lineage>
        <taxon>Bacteria</taxon>
        <taxon>Bacillati</taxon>
        <taxon>Actinomycetota</taxon>
        <taxon>Actinomycetes</taxon>
        <taxon>Propionibacteriales</taxon>
        <taxon>Nocardioidaceae</taxon>
        <taxon>Nocardioides</taxon>
    </lineage>
</organism>
<accession>A0A6L7F3G0</accession>
<gene>
    <name evidence="1" type="ORF">GRQ65_19685</name>
</gene>
<sequence length="89" mass="10034">MSLPDRETTEFAVFVDLTAPKALELATLLLGDVVEAEHLVRHCYRQAWLERELLADLPHARISPRAWFLANVRDAAPQWSLASVRPLTG</sequence>